<keyword evidence="4" id="KW-1185">Reference proteome</keyword>
<evidence type="ECO:0000256" key="1">
    <source>
        <dbReference type="SAM" id="MobiDB-lite"/>
    </source>
</evidence>
<evidence type="ECO:0000313" key="4">
    <source>
        <dbReference type="Proteomes" id="UP000036681"/>
    </source>
</evidence>
<keyword evidence="2" id="KW-0732">Signal</keyword>
<dbReference type="Proteomes" id="UP000036681">
    <property type="component" value="Unplaced"/>
</dbReference>
<dbReference type="WBParaSite" id="ALUE_0001587201-mRNA-1">
    <property type="protein sequence ID" value="ALUE_0001587201-mRNA-1"/>
    <property type="gene ID" value="ALUE_0001587201"/>
</dbReference>
<accession>A0A0M3ID26</accession>
<evidence type="ECO:0000256" key="2">
    <source>
        <dbReference type="SAM" id="SignalP"/>
    </source>
</evidence>
<feature type="signal peptide" evidence="2">
    <location>
        <begin position="1"/>
        <end position="15"/>
    </location>
</feature>
<proteinExistence type="predicted"/>
<feature type="compositionally biased region" description="Low complexity" evidence="1">
    <location>
        <begin position="137"/>
        <end position="151"/>
    </location>
</feature>
<feature type="chain" id="PRO_5012542774" evidence="2">
    <location>
        <begin position="16"/>
        <end position="399"/>
    </location>
</feature>
<dbReference type="InterPro" id="IPR007284">
    <property type="entry name" value="Ground-like_dom"/>
</dbReference>
<reference evidence="5" key="1">
    <citation type="submission" date="2017-02" db="UniProtKB">
        <authorList>
            <consortium name="WormBaseParasite"/>
        </authorList>
    </citation>
    <scope>IDENTIFICATION</scope>
</reference>
<evidence type="ECO:0000313" key="5">
    <source>
        <dbReference type="WBParaSite" id="ALUE_0001587201-mRNA-1"/>
    </source>
</evidence>
<dbReference type="AlphaFoldDB" id="A0A0M3ID26"/>
<evidence type="ECO:0000259" key="3">
    <source>
        <dbReference type="Pfam" id="PF04155"/>
    </source>
</evidence>
<protein>
    <submittedName>
        <fullName evidence="5">Ground-like domain-containing protein</fullName>
    </submittedName>
</protein>
<dbReference type="Pfam" id="PF04155">
    <property type="entry name" value="Ground-like"/>
    <property type="match status" value="1"/>
</dbReference>
<name>A0A0M3ID26_ASCLU</name>
<feature type="domain" description="Ground-like" evidence="3">
    <location>
        <begin position="328"/>
        <end position="396"/>
    </location>
</feature>
<sequence>MKWLILINVLKFTSGIFWNGIGVCNCPPAPICPPQLICLPDPAPVCPPVVACADGGDGFVATNRFRASNGGLNFGGSYAPLPQVGIASPPQAGNAFFSSNYAQSPQPQYLSSMQAASYAQQAFNSQASLNSLPSYNSQPSYSAKPSYSSQSMQRTPLAVVPPPPPIPQGFVTAPPLPSPPPSVSAYQQSKQTPHVLPIATVGSYDSSGSGKKDFLAPQVYIHPFQSRTQGFSGKGRASQGSQRSVDTGVAIGDIIQDDYSSVKESIEMTTITTTATEAAEKDDSKSSQDLRTAVDAIDDLSEDANATLFVEVKNAIPISQLSIVNDTICNSEDLRALIIENIDGNLNTSKRLIQLAAEEQFGGQFDVICASNDFSYVTNTELFCQETKDDISCYAYRQI</sequence>
<organism evidence="4 5">
    <name type="scientific">Ascaris lumbricoides</name>
    <name type="common">Giant roundworm</name>
    <dbReference type="NCBI Taxonomy" id="6252"/>
    <lineage>
        <taxon>Eukaryota</taxon>
        <taxon>Metazoa</taxon>
        <taxon>Ecdysozoa</taxon>
        <taxon>Nematoda</taxon>
        <taxon>Chromadorea</taxon>
        <taxon>Rhabditida</taxon>
        <taxon>Spirurina</taxon>
        <taxon>Ascaridomorpha</taxon>
        <taxon>Ascaridoidea</taxon>
        <taxon>Ascarididae</taxon>
        <taxon>Ascaris</taxon>
    </lineage>
</organism>
<feature type="region of interest" description="Disordered" evidence="1">
    <location>
        <begin position="135"/>
        <end position="156"/>
    </location>
</feature>